<reference evidence="4 5" key="1">
    <citation type="submission" date="2020-08" db="EMBL/GenBank/DDBJ databases">
        <title>Genomic Encyclopedia of Type Strains, Phase IV (KMG-V): Genome sequencing to study the core and pangenomes of soil and plant-associated prokaryotes.</title>
        <authorList>
            <person name="Whitman W."/>
        </authorList>
    </citation>
    <scope>NUCLEOTIDE SEQUENCE [LARGE SCALE GENOMIC DNA]</scope>
    <source>
        <strain evidence="4 5">M2T3</strain>
    </source>
</reference>
<gene>
    <name evidence="4" type="ORF">HDF25_003876</name>
</gene>
<name>A0A7X0J8L6_9SPHI</name>
<dbReference type="InterPro" id="IPR037455">
    <property type="entry name" value="LucA/IucC-like"/>
</dbReference>
<feature type="domain" description="Aerobactin siderophore biosynthesis IucA/IucC N-terminal" evidence="2">
    <location>
        <begin position="149"/>
        <end position="396"/>
    </location>
</feature>
<organism evidence="4 5">
    <name type="scientific">Pedobacter cryoconitis</name>
    <dbReference type="NCBI Taxonomy" id="188932"/>
    <lineage>
        <taxon>Bacteria</taxon>
        <taxon>Pseudomonadati</taxon>
        <taxon>Bacteroidota</taxon>
        <taxon>Sphingobacteriia</taxon>
        <taxon>Sphingobacteriales</taxon>
        <taxon>Sphingobacteriaceae</taxon>
        <taxon>Pedobacter</taxon>
    </lineage>
</organism>
<dbReference type="Gene3D" id="1.10.510.40">
    <property type="match status" value="1"/>
</dbReference>
<dbReference type="Pfam" id="PF04183">
    <property type="entry name" value="IucA_IucC"/>
    <property type="match status" value="1"/>
</dbReference>
<dbReference type="InterPro" id="IPR007310">
    <property type="entry name" value="Aerobactin_biosyn_IucA/IucC_N"/>
</dbReference>
<dbReference type="GO" id="GO:0019290">
    <property type="term" value="P:siderophore biosynthetic process"/>
    <property type="evidence" value="ECO:0007669"/>
    <property type="project" value="InterPro"/>
</dbReference>
<sequence length="604" mass="69434">MTINHTLKGTDPLLTGRWKKVNQNLLAKSIAELMHEQVAKPQMISADATGLTQFRLQTDQEHIQYTFSASPRVLDYWHVYPESIKKHVSGLTAEATDAGDFFVEMQETFGMKSFTLAHYLEELTHTLYADAYIHSYNRLTADELADAHYQTVEHQMDGHPWVIVNKSRLGFNHEDYTKYAPETGQTMRLNWIAVHQSRATFYALTEIEQQAFYEAELGNETLLAFRKVLTDLRLDPAHYHFMPVHDWQWNNKIVVQFAADIAGHLLIPVGLAEDEYAGQQSIRTLYNLSYPKKHYVKTAVSILSTGNIRGLSPKQMSIAPRVTQWVKDMLDGDAYLQDLGLVLLGEVATITYLHPHYQAIKGAPYQYREMLGVLWRESAEKYLLPGEKMMTMAALLYVDDEGKSLVGSLIEKSGLTAEKWLNAYLTVYLKPLLQLYYNHSLCVTPHGENIILIMKDYVPSRMIIKDFVDDIVLTRDAREKLPADLADGMIQSSNKDDVPLFILLGVFDAFFRYLSDVFHTHLGYHEDDFWQQVNDIVMDYQREHPELQQKFERFDLFVSEFARFYINSLRLFKGYEEGTDFAIPKKGGVLANPIATKKEQEISN</sequence>
<dbReference type="AlphaFoldDB" id="A0A7X0J8L6"/>
<dbReference type="PANTHER" id="PTHR34384:SF6">
    <property type="entry name" value="STAPHYLOFERRIN B SYNTHASE"/>
    <property type="match status" value="1"/>
</dbReference>
<comment type="caution">
    <text evidence="4">The sequence shown here is derived from an EMBL/GenBank/DDBJ whole genome shotgun (WGS) entry which is preliminary data.</text>
</comment>
<proteinExistence type="predicted"/>
<dbReference type="PANTHER" id="PTHR34384">
    <property type="entry name" value="L-2,3-DIAMINOPROPANOATE--CITRATE LIGASE"/>
    <property type="match status" value="1"/>
</dbReference>
<comment type="pathway">
    <text evidence="1">Siderophore biosynthesis.</text>
</comment>
<evidence type="ECO:0000256" key="1">
    <source>
        <dbReference type="ARBA" id="ARBA00004924"/>
    </source>
</evidence>
<evidence type="ECO:0000259" key="3">
    <source>
        <dbReference type="Pfam" id="PF06276"/>
    </source>
</evidence>
<protein>
    <submittedName>
        <fullName evidence="4">Siderophore synthetase component</fullName>
    </submittedName>
</protein>
<dbReference type="InterPro" id="IPR022770">
    <property type="entry name" value="IucA/IucC-like_C"/>
</dbReference>
<feature type="domain" description="Aerobactin siderophore biosynthesis IucA/IucC-like C-terminal" evidence="3">
    <location>
        <begin position="419"/>
        <end position="575"/>
    </location>
</feature>
<dbReference type="RefSeq" id="WP_184627689.1">
    <property type="nucleotide sequence ID" value="NZ_JACHCC010000010.1"/>
</dbReference>
<dbReference type="Proteomes" id="UP000521017">
    <property type="component" value="Unassembled WGS sequence"/>
</dbReference>
<evidence type="ECO:0000259" key="2">
    <source>
        <dbReference type="Pfam" id="PF04183"/>
    </source>
</evidence>
<dbReference type="Gene3D" id="6.10.250.3370">
    <property type="match status" value="1"/>
</dbReference>
<evidence type="ECO:0000313" key="5">
    <source>
        <dbReference type="Proteomes" id="UP000521017"/>
    </source>
</evidence>
<evidence type="ECO:0000313" key="4">
    <source>
        <dbReference type="EMBL" id="MBB6501701.1"/>
    </source>
</evidence>
<dbReference type="Pfam" id="PF06276">
    <property type="entry name" value="FhuF"/>
    <property type="match status" value="1"/>
</dbReference>
<accession>A0A7X0J8L6</accession>
<dbReference type="GO" id="GO:0016881">
    <property type="term" value="F:acid-amino acid ligase activity"/>
    <property type="evidence" value="ECO:0007669"/>
    <property type="project" value="UniProtKB-ARBA"/>
</dbReference>
<dbReference type="Gene3D" id="3.30.310.280">
    <property type="match status" value="1"/>
</dbReference>
<dbReference type="EMBL" id="JACHCC010000010">
    <property type="protein sequence ID" value="MBB6501701.1"/>
    <property type="molecule type" value="Genomic_DNA"/>
</dbReference>